<evidence type="ECO:0000313" key="2">
    <source>
        <dbReference type="Proteomes" id="UP000006882"/>
    </source>
</evidence>
<gene>
    <name evidence="1" type="ORF">PRUPE_4G065100</name>
</gene>
<proteinExistence type="predicted"/>
<accession>A0A251PI66</accession>
<organism evidence="1 2">
    <name type="scientific">Prunus persica</name>
    <name type="common">Peach</name>
    <name type="synonym">Amygdalus persica</name>
    <dbReference type="NCBI Taxonomy" id="3760"/>
    <lineage>
        <taxon>Eukaryota</taxon>
        <taxon>Viridiplantae</taxon>
        <taxon>Streptophyta</taxon>
        <taxon>Embryophyta</taxon>
        <taxon>Tracheophyta</taxon>
        <taxon>Spermatophyta</taxon>
        <taxon>Magnoliopsida</taxon>
        <taxon>eudicotyledons</taxon>
        <taxon>Gunneridae</taxon>
        <taxon>Pentapetalae</taxon>
        <taxon>rosids</taxon>
        <taxon>fabids</taxon>
        <taxon>Rosales</taxon>
        <taxon>Rosaceae</taxon>
        <taxon>Amygdaloideae</taxon>
        <taxon>Amygdaleae</taxon>
        <taxon>Prunus</taxon>
    </lineage>
</organism>
<sequence>MNFSKPILNMEINLNSDFKKPKNLQTQIEKPSYISQLMTTTQISKGKKIHDSGYLIEIEISQAQLEMVGHLFISREWVFS</sequence>
<dbReference type="Proteomes" id="UP000006882">
    <property type="component" value="Chromosome G4"/>
</dbReference>
<reference evidence="1 2" key="1">
    <citation type="journal article" date="2013" name="Nat. Genet.">
        <title>The high-quality draft genome of peach (Prunus persica) identifies unique patterns of genetic diversity, domestication and genome evolution.</title>
        <authorList>
            <consortium name="International Peach Genome Initiative"/>
            <person name="Verde I."/>
            <person name="Abbott A.G."/>
            <person name="Scalabrin S."/>
            <person name="Jung S."/>
            <person name="Shu S."/>
            <person name="Marroni F."/>
            <person name="Zhebentyayeva T."/>
            <person name="Dettori M.T."/>
            <person name="Grimwood J."/>
            <person name="Cattonaro F."/>
            <person name="Zuccolo A."/>
            <person name="Rossini L."/>
            <person name="Jenkins J."/>
            <person name="Vendramin E."/>
            <person name="Meisel L.A."/>
            <person name="Decroocq V."/>
            <person name="Sosinski B."/>
            <person name="Prochnik S."/>
            <person name="Mitros T."/>
            <person name="Policriti A."/>
            <person name="Cipriani G."/>
            <person name="Dondini L."/>
            <person name="Ficklin S."/>
            <person name="Goodstein D.M."/>
            <person name="Xuan P."/>
            <person name="Del Fabbro C."/>
            <person name="Aramini V."/>
            <person name="Copetti D."/>
            <person name="Gonzalez S."/>
            <person name="Horner D.S."/>
            <person name="Falchi R."/>
            <person name="Lucas S."/>
            <person name="Mica E."/>
            <person name="Maldonado J."/>
            <person name="Lazzari B."/>
            <person name="Bielenberg D."/>
            <person name="Pirona R."/>
            <person name="Miculan M."/>
            <person name="Barakat A."/>
            <person name="Testolin R."/>
            <person name="Stella A."/>
            <person name="Tartarini S."/>
            <person name="Tonutti P."/>
            <person name="Arus P."/>
            <person name="Orellana A."/>
            <person name="Wells C."/>
            <person name="Main D."/>
            <person name="Vizzotto G."/>
            <person name="Silva H."/>
            <person name="Salamini F."/>
            <person name="Schmutz J."/>
            <person name="Morgante M."/>
            <person name="Rokhsar D.S."/>
        </authorList>
    </citation>
    <scope>NUCLEOTIDE SEQUENCE [LARGE SCALE GENOMIC DNA]</scope>
    <source>
        <strain evidence="2">cv. Nemared</strain>
    </source>
</reference>
<dbReference type="AlphaFoldDB" id="A0A251PI66"/>
<dbReference type="EMBL" id="CM007654">
    <property type="protein sequence ID" value="ONI10740.1"/>
    <property type="molecule type" value="Genomic_DNA"/>
</dbReference>
<protein>
    <submittedName>
        <fullName evidence="1">Uncharacterized protein</fullName>
    </submittedName>
</protein>
<dbReference type="Gramene" id="ONI10740">
    <property type="protein sequence ID" value="ONI10740"/>
    <property type="gene ID" value="PRUPE_4G065100"/>
</dbReference>
<evidence type="ECO:0000313" key="1">
    <source>
        <dbReference type="EMBL" id="ONI10740.1"/>
    </source>
</evidence>
<keyword evidence="2" id="KW-1185">Reference proteome</keyword>
<name>A0A251PI66_PRUPE</name>